<gene>
    <name evidence="2" type="ORF">PN36_14820</name>
</gene>
<reference evidence="2 3" key="1">
    <citation type="journal article" date="2016" name="Front. Microbiol.">
        <title>Single-Cell (Meta-)Genomics of a Dimorphic Candidatus Thiomargarita nelsonii Reveals Genomic Plasticity.</title>
        <authorList>
            <person name="Flood B.E."/>
            <person name="Fliss P."/>
            <person name="Jones D.S."/>
            <person name="Dick G.J."/>
            <person name="Jain S."/>
            <person name="Kaster A.K."/>
            <person name="Winkel M."/>
            <person name="Mussmann M."/>
            <person name="Bailey J."/>
        </authorList>
    </citation>
    <scope>NUCLEOTIDE SEQUENCE [LARGE SCALE GENOMIC DNA]</scope>
    <source>
        <strain evidence="2">Hydrate Ridge</strain>
    </source>
</reference>
<name>A0A0A6P9Y7_9GAMM</name>
<dbReference type="Proteomes" id="UP000030428">
    <property type="component" value="Unassembled WGS sequence"/>
</dbReference>
<comment type="caution">
    <text evidence="2">The sequence shown here is derived from an EMBL/GenBank/DDBJ whole genome shotgun (WGS) entry which is preliminary data.</text>
</comment>
<keyword evidence="3" id="KW-1185">Reference proteome</keyword>
<proteinExistence type="predicted"/>
<feature type="region of interest" description="Disordered" evidence="1">
    <location>
        <begin position="1"/>
        <end position="27"/>
    </location>
</feature>
<dbReference type="EMBL" id="JSZA02000051">
    <property type="protein sequence ID" value="KHD07054.1"/>
    <property type="molecule type" value="Genomic_DNA"/>
</dbReference>
<organism evidence="2 3">
    <name type="scientific">Candidatus Thiomargarita nelsonii</name>
    <dbReference type="NCBI Taxonomy" id="1003181"/>
    <lineage>
        <taxon>Bacteria</taxon>
        <taxon>Pseudomonadati</taxon>
        <taxon>Pseudomonadota</taxon>
        <taxon>Gammaproteobacteria</taxon>
        <taxon>Thiotrichales</taxon>
        <taxon>Thiotrichaceae</taxon>
        <taxon>Thiomargarita</taxon>
    </lineage>
</organism>
<evidence type="ECO:0000313" key="2">
    <source>
        <dbReference type="EMBL" id="KHD07054.1"/>
    </source>
</evidence>
<dbReference type="AlphaFoldDB" id="A0A0A6P9Y7"/>
<sequence length="146" mass="16973">MTSLSSELEKRLRQLENEQNNQNKSLNDLSDFESVVVRLAEKLKEIDNYEFKPSPQQTDFTQLRDTKEIERLEKELVGIDEKTSTSSATSRYIIGLMFNPKSPIEWSGTGWKNKGGGMPYTSEQAQQVFKKLKKQWPNYPLKILKR</sequence>
<evidence type="ECO:0000313" key="3">
    <source>
        <dbReference type="Proteomes" id="UP000030428"/>
    </source>
</evidence>
<evidence type="ECO:0000256" key="1">
    <source>
        <dbReference type="SAM" id="MobiDB-lite"/>
    </source>
</evidence>
<feature type="compositionally biased region" description="Basic and acidic residues" evidence="1">
    <location>
        <begin position="7"/>
        <end position="16"/>
    </location>
</feature>
<protein>
    <submittedName>
        <fullName evidence="2">Uncharacterized protein</fullName>
    </submittedName>
</protein>
<accession>A0A0A6P9Y7</accession>